<dbReference type="Proteomes" id="UP000076989">
    <property type="component" value="Unassembled WGS sequence"/>
</dbReference>
<evidence type="ECO:0000313" key="9">
    <source>
        <dbReference type="Proteomes" id="UP000094892"/>
    </source>
</evidence>
<evidence type="ECO:0000313" key="5">
    <source>
        <dbReference type="EMBL" id="QQM59943.1"/>
    </source>
</evidence>
<dbReference type="EMBL" id="MCOL01000001">
    <property type="protein sequence ID" value="ODO61389.1"/>
    <property type="molecule type" value="Genomic_DNA"/>
</dbReference>
<dbReference type="EMBL" id="CP066817">
    <property type="protein sequence ID" value="QQM59943.1"/>
    <property type="molecule type" value="Genomic_DNA"/>
</dbReference>
<dbReference type="EMBL" id="LUWI01000010">
    <property type="protein sequence ID" value="KZU07216.1"/>
    <property type="molecule type" value="Genomic_DNA"/>
</dbReference>
<reference evidence="5 10" key="3">
    <citation type="submission" date="2020-12" db="EMBL/GenBank/DDBJ databases">
        <title>Whole genome sequencing of Lactobacillus plantarum PC518.</title>
        <authorList>
            <person name="Guo Q."/>
        </authorList>
    </citation>
    <scope>NUCLEOTIDE SEQUENCE [LARGE SCALE GENOMIC DNA]</scope>
    <source>
        <strain evidence="5 10">PC518</strain>
    </source>
</reference>
<evidence type="ECO:0000313" key="3">
    <source>
        <dbReference type="EMBL" id="KZV00067.1"/>
    </source>
</evidence>
<dbReference type="EMBL" id="LUXM01000040">
    <property type="protein sequence ID" value="KZU91543.1"/>
    <property type="molecule type" value="Genomic_DNA"/>
</dbReference>
<dbReference type="Proteomes" id="UP000094892">
    <property type="component" value="Unassembled WGS sequence"/>
</dbReference>
<evidence type="ECO:0000313" key="10">
    <source>
        <dbReference type="Proteomes" id="UP000595466"/>
    </source>
</evidence>
<evidence type="ECO:0000313" key="6">
    <source>
        <dbReference type="Proteomes" id="UP000076872"/>
    </source>
</evidence>
<evidence type="ECO:0000313" key="8">
    <source>
        <dbReference type="Proteomes" id="UP000076989"/>
    </source>
</evidence>
<evidence type="ECO:0000313" key="2">
    <source>
        <dbReference type="EMBL" id="KZU91543.1"/>
    </source>
</evidence>
<reference evidence="6 7" key="1">
    <citation type="submission" date="2016-03" db="EMBL/GenBank/DDBJ databases">
        <title>Comparative genomics of 54 Lactobacillus plantarum strains reveals genomic uncoupling from niche constraints.</title>
        <authorList>
            <person name="Martino M.E."/>
        </authorList>
    </citation>
    <scope>NUCLEOTIDE SEQUENCE [LARGE SCALE GENOMIC DNA]</scope>
    <source>
        <strain evidence="2 7">19.1</strain>
        <strain evidence="3 6">NAB2</strain>
        <strain evidence="1 8">Nizo2260</strain>
    </source>
</reference>
<protein>
    <submittedName>
        <fullName evidence="2">Uncharacterized protein</fullName>
    </submittedName>
</protein>
<dbReference type="Proteomes" id="UP000076882">
    <property type="component" value="Unassembled WGS sequence"/>
</dbReference>
<reference evidence="4 9" key="2">
    <citation type="submission" date="2016-08" db="EMBL/GenBank/DDBJ databases">
        <title>Genome sequencing of Lactobacillus plantarum JSA22, isolated from fermented soybean paste.</title>
        <authorList>
            <person name="Choi H.S."/>
        </authorList>
    </citation>
    <scope>NUCLEOTIDE SEQUENCE [LARGE SCALE GENOMIC DNA]</scope>
    <source>
        <strain evidence="4 9">JSA22</strain>
    </source>
</reference>
<name>A0A0G9F7V9_LACPN</name>
<dbReference type="Proteomes" id="UP000076872">
    <property type="component" value="Unassembled WGS sequence"/>
</dbReference>
<gene>
    <name evidence="5" type="ORF">JH395_09255</name>
    <name evidence="2" type="ORF">Lp19_2829</name>
    <name evidence="4" type="ORF">LPJSA22_01367</name>
    <name evidence="3" type="ORF">NAB2_3297</name>
    <name evidence="1" type="ORF">Nizo2260_0757</name>
</gene>
<dbReference type="PATRIC" id="fig|1590.142.peg.1293"/>
<evidence type="ECO:0000313" key="1">
    <source>
        <dbReference type="EMBL" id="KZU07216.1"/>
    </source>
</evidence>
<organism evidence="2 7">
    <name type="scientific">Lactiplantibacillus plantarum</name>
    <name type="common">Lactobacillus plantarum</name>
    <dbReference type="NCBI Taxonomy" id="1590"/>
    <lineage>
        <taxon>Bacteria</taxon>
        <taxon>Bacillati</taxon>
        <taxon>Bacillota</taxon>
        <taxon>Bacilli</taxon>
        <taxon>Lactobacillales</taxon>
        <taxon>Lactobacillaceae</taxon>
        <taxon>Lactiplantibacillus</taxon>
    </lineage>
</organism>
<evidence type="ECO:0000313" key="7">
    <source>
        <dbReference type="Proteomes" id="UP000076882"/>
    </source>
</evidence>
<dbReference type="RefSeq" id="WP_003643125.1">
    <property type="nucleotide sequence ID" value="NZ_AP018405.1"/>
</dbReference>
<dbReference type="EMBL" id="LUXO01000043">
    <property type="protein sequence ID" value="KZV00067.1"/>
    <property type="molecule type" value="Genomic_DNA"/>
</dbReference>
<evidence type="ECO:0000313" key="4">
    <source>
        <dbReference type="EMBL" id="ODO61389.1"/>
    </source>
</evidence>
<sequence length="218" mass="24790">MRKQPQTLVIGGTQVASGKSLLTLALANVLTNWKMTVTIVSCNYQTVTWRTIQKHHCHEWQSDIRTANELNNFWIALQGVQTDYLLIDLDSTGPKHDNYTWLLNECWLPLAQQIILTYSTETDVNTLLYQDLGALQFSMEYTLTNPKIYTVLNRYPAPVAVRSAMTASDLLPFHRQFQTRHAEFAAMNLEPLGMLTDARQHPEKVLADATQILTKLVA</sequence>
<dbReference type="AlphaFoldDB" id="A0A0G9F7V9"/>
<accession>A0A0G9F7V9</accession>
<proteinExistence type="predicted"/>
<dbReference type="Proteomes" id="UP000595466">
    <property type="component" value="Chromosome"/>
</dbReference>
<dbReference type="KEGG" id="lpb:SH83_05780"/>